<keyword evidence="5" id="KW-1185">Reference proteome</keyword>
<dbReference type="Pfam" id="PF00106">
    <property type="entry name" value="adh_short"/>
    <property type="match status" value="1"/>
</dbReference>
<dbReference type="PIRSF" id="PIRSF000126">
    <property type="entry name" value="11-beta-HSD1"/>
    <property type="match status" value="1"/>
</dbReference>
<dbReference type="PANTHER" id="PTHR43086:SF2">
    <property type="entry name" value="HYDROXYSTEROID DEHYDROGENASE-LIKE PROTEIN 1"/>
    <property type="match status" value="1"/>
</dbReference>
<name>A0A401J925_SPHXE</name>
<reference evidence="4 5" key="1">
    <citation type="submission" date="2014-12" db="EMBL/GenBank/DDBJ databases">
        <title>Whole genome sequencing of Sphingobium xenophagum OW59.</title>
        <authorList>
            <person name="Ohta Y."/>
            <person name="Nishi S."/>
            <person name="Hatada Y."/>
        </authorList>
    </citation>
    <scope>NUCLEOTIDE SEQUENCE [LARGE SCALE GENOMIC DNA]</scope>
    <source>
        <strain evidence="4 5">OW59</strain>
    </source>
</reference>
<sequence length="274" mass="28448">MLKETDLSGNLGTAIVTGASSGIGKLFADRLAARGYDVVLVARREDRLRAIAADLEGRFPVRAEVLVADLSDPAGVAAVSERITGDPSVSFLVNNAGYSTIKTLVETPDDVIANMIALNVTALTTLSKAALVRFTEKGAGTLINIGSGAGFAPFPGIGIPVYASTKAYVYLLTKYLQNEVEGTGVNVRLVLPGAVVSEGWDVAGGAELEPLPDAIVMTTEDCVDSVMAGLEQGEPVIAPSLADTSLLEAYDGASGTLLQSMFNAEPAARYGLRK</sequence>
<comment type="caution">
    <text evidence="4">The sequence shown here is derived from an EMBL/GenBank/DDBJ whole genome shotgun (WGS) entry which is preliminary data.</text>
</comment>
<protein>
    <recommendedName>
        <fullName evidence="6">SDR family oxidoreductase</fullName>
    </recommendedName>
</protein>
<dbReference type="PRINTS" id="PR00081">
    <property type="entry name" value="GDHRDH"/>
</dbReference>
<dbReference type="PRINTS" id="PR00080">
    <property type="entry name" value="SDRFAMILY"/>
</dbReference>
<keyword evidence="1" id="KW-0521">NADP</keyword>
<evidence type="ECO:0000256" key="2">
    <source>
        <dbReference type="ARBA" id="ARBA00023002"/>
    </source>
</evidence>
<dbReference type="SUPFAM" id="SSF51735">
    <property type="entry name" value="NAD(P)-binding Rossmann-fold domains"/>
    <property type="match status" value="1"/>
</dbReference>
<dbReference type="GO" id="GO:0030497">
    <property type="term" value="P:fatty acid elongation"/>
    <property type="evidence" value="ECO:0007669"/>
    <property type="project" value="TreeGrafter"/>
</dbReference>
<evidence type="ECO:0000256" key="1">
    <source>
        <dbReference type="ARBA" id="ARBA00022857"/>
    </source>
</evidence>
<dbReference type="AlphaFoldDB" id="A0A401J925"/>
<dbReference type="EMBL" id="BBQY01000079">
    <property type="protein sequence ID" value="GBH33147.1"/>
    <property type="molecule type" value="Genomic_DNA"/>
</dbReference>
<accession>A0A401J925</accession>
<organism evidence="4 5">
    <name type="scientific">Sphingobium xenophagum</name>
    <dbReference type="NCBI Taxonomy" id="121428"/>
    <lineage>
        <taxon>Bacteria</taxon>
        <taxon>Pseudomonadati</taxon>
        <taxon>Pseudomonadota</taxon>
        <taxon>Alphaproteobacteria</taxon>
        <taxon>Sphingomonadales</taxon>
        <taxon>Sphingomonadaceae</taxon>
        <taxon>Sphingobium</taxon>
    </lineage>
</organism>
<evidence type="ECO:0008006" key="6">
    <source>
        <dbReference type="Google" id="ProtNLM"/>
    </source>
</evidence>
<dbReference type="Proteomes" id="UP000290975">
    <property type="component" value="Unassembled WGS sequence"/>
</dbReference>
<comment type="similarity">
    <text evidence="3">Belongs to the short-chain dehydrogenases/reductases (SDR) family.</text>
</comment>
<dbReference type="Gene3D" id="3.40.50.720">
    <property type="entry name" value="NAD(P)-binding Rossmann-like Domain"/>
    <property type="match status" value="1"/>
</dbReference>
<evidence type="ECO:0000313" key="4">
    <source>
        <dbReference type="EMBL" id="GBH33147.1"/>
    </source>
</evidence>
<dbReference type="InterPro" id="IPR002347">
    <property type="entry name" value="SDR_fam"/>
</dbReference>
<dbReference type="InterPro" id="IPR036291">
    <property type="entry name" value="NAD(P)-bd_dom_sf"/>
</dbReference>
<keyword evidence="2" id="KW-0560">Oxidoreductase</keyword>
<dbReference type="GO" id="GO:0016491">
    <property type="term" value="F:oxidoreductase activity"/>
    <property type="evidence" value="ECO:0007669"/>
    <property type="project" value="UniProtKB-KW"/>
</dbReference>
<proteinExistence type="inferred from homology"/>
<gene>
    <name evidence="4" type="ORF">MBESOW_P4285</name>
</gene>
<evidence type="ECO:0000256" key="3">
    <source>
        <dbReference type="RuleBase" id="RU000363"/>
    </source>
</evidence>
<evidence type="ECO:0000313" key="5">
    <source>
        <dbReference type="Proteomes" id="UP000290975"/>
    </source>
</evidence>
<dbReference type="PANTHER" id="PTHR43086">
    <property type="entry name" value="VERY-LONG-CHAIN 3-OXOOACYL-COA REDUCTASE"/>
    <property type="match status" value="1"/>
</dbReference>